<reference evidence="2" key="1">
    <citation type="submission" date="2017-12" db="EMBL/GenBank/DDBJ databases">
        <title>Gene loss provides genomic basis for host adaptation in cereal stripe rust fungi.</title>
        <authorList>
            <person name="Xia C."/>
        </authorList>
    </citation>
    <scope>NUCLEOTIDE SEQUENCE [LARGE SCALE GENOMIC DNA]</scope>
    <source>
        <strain evidence="2">93-210</strain>
    </source>
</reference>
<sequence>MQRRSPSDFGSESCRAESLDKPSFSLDLSKAKKDSGESTNGSIGEKKLGLQFLGQPDPKRYQRVEIVAEPEILSSLGKLLNEVVDFESVSEPRQAERKTSAHQDEDGEIVILTKPTNNTKPIDRKPPKRQPAPSTSHISTKTNRTSISSDLSEAEERYSETSQGWGPQNRGHETRRKTDRTVWTLKEEMVLVKSLIQSTCMSAGGTPIPARAWVAASQLFPVELDIPQTKQQCLDHFDVMRQKLKEILRLIKHYIAAWNDLAHQAILPASQWQLIKRGNESELKRWSDKHSSTVELFCEWYCKSLGLPQVQHHHEQEGLKWGIGPAFQFRLISPFDRLPL</sequence>
<feature type="compositionally biased region" description="Polar residues" evidence="1">
    <location>
        <begin position="132"/>
        <end position="151"/>
    </location>
</feature>
<evidence type="ECO:0000313" key="3">
    <source>
        <dbReference type="Proteomes" id="UP000239156"/>
    </source>
</evidence>
<feature type="compositionally biased region" description="Basic and acidic residues" evidence="1">
    <location>
        <begin position="93"/>
        <end position="104"/>
    </location>
</feature>
<organism evidence="2 3">
    <name type="scientific">Puccinia striiformis</name>
    <dbReference type="NCBI Taxonomy" id="27350"/>
    <lineage>
        <taxon>Eukaryota</taxon>
        <taxon>Fungi</taxon>
        <taxon>Dikarya</taxon>
        <taxon>Basidiomycota</taxon>
        <taxon>Pucciniomycotina</taxon>
        <taxon>Pucciniomycetes</taxon>
        <taxon>Pucciniales</taxon>
        <taxon>Pucciniaceae</taxon>
        <taxon>Puccinia</taxon>
    </lineage>
</organism>
<comment type="caution">
    <text evidence="2">The sequence shown here is derived from an EMBL/GenBank/DDBJ whole genome shotgun (WGS) entry which is preliminary data.</text>
</comment>
<dbReference type="AlphaFoldDB" id="A0A2S4VWR0"/>
<evidence type="ECO:0000256" key="1">
    <source>
        <dbReference type="SAM" id="MobiDB-lite"/>
    </source>
</evidence>
<accession>A0A2S4VWR0</accession>
<proteinExistence type="predicted"/>
<dbReference type="EMBL" id="PKSL01000021">
    <property type="protein sequence ID" value="POW13930.1"/>
    <property type="molecule type" value="Genomic_DNA"/>
</dbReference>
<keyword evidence="3" id="KW-1185">Reference proteome</keyword>
<name>A0A2S4VWR0_9BASI</name>
<dbReference type="VEuPathDB" id="FungiDB:PSTT_03320"/>
<protein>
    <submittedName>
        <fullName evidence="2">Uncharacterized protein</fullName>
    </submittedName>
</protein>
<evidence type="ECO:0000313" key="2">
    <source>
        <dbReference type="EMBL" id="POW13930.1"/>
    </source>
</evidence>
<feature type="region of interest" description="Disordered" evidence="1">
    <location>
        <begin position="1"/>
        <end position="55"/>
    </location>
</feature>
<gene>
    <name evidence="2" type="ORF">PSTT_03320</name>
</gene>
<feature type="region of interest" description="Disordered" evidence="1">
    <location>
        <begin position="88"/>
        <end position="179"/>
    </location>
</feature>
<dbReference type="Proteomes" id="UP000239156">
    <property type="component" value="Unassembled WGS sequence"/>
</dbReference>